<reference evidence="8 9" key="1">
    <citation type="submission" date="2024-02" db="EMBL/GenBank/DDBJ databases">
        <title>Seven novel Bacillus-like species.</title>
        <authorList>
            <person name="Liu G."/>
        </authorList>
    </citation>
    <scope>NUCLEOTIDE SEQUENCE [LARGE SCALE GENOMIC DNA]</scope>
    <source>
        <strain evidence="8 9">FJAT-52054</strain>
    </source>
</reference>
<gene>
    <name evidence="8" type="ORF">WCV65_14185</name>
</gene>
<feature type="domain" description="Carbohydrate kinase PfkB" evidence="7">
    <location>
        <begin position="14"/>
        <end position="287"/>
    </location>
</feature>
<dbReference type="RefSeq" id="WP_338777317.1">
    <property type="nucleotide sequence ID" value="NZ_CP147407.1"/>
</dbReference>
<keyword evidence="6" id="KW-0423">Lactose metabolism</keyword>
<name>A0ABZ2NEN1_9BACI</name>
<dbReference type="InterPro" id="IPR017583">
    <property type="entry name" value="Tagatose/fructose_Pkinase"/>
</dbReference>
<proteinExistence type="inferred from homology"/>
<evidence type="ECO:0000256" key="4">
    <source>
        <dbReference type="ARBA" id="ARBA00022777"/>
    </source>
</evidence>
<evidence type="ECO:0000256" key="2">
    <source>
        <dbReference type="ARBA" id="ARBA00022679"/>
    </source>
</evidence>
<keyword evidence="3 6" id="KW-0547">Nucleotide-binding</keyword>
<protein>
    <recommendedName>
        <fullName evidence="6">Tagatose-6-phosphate kinase</fullName>
        <ecNumber evidence="6">2.7.1.144</ecNumber>
    </recommendedName>
</protein>
<dbReference type="EC" id="2.7.1.144" evidence="6"/>
<dbReference type="Gene3D" id="3.40.1190.20">
    <property type="match status" value="1"/>
</dbReference>
<keyword evidence="9" id="KW-1185">Reference proteome</keyword>
<dbReference type="InterPro" id="IPR029056">
    <property type="entry name" value="Ribokinase-like"/>
</dbReference>
<dbReference type="PANTHER" id="PTHR46566">
    <property type="entry name" value="1-PHOSPHOFRUCTOKINASE-RELATED"/>
    <property type="match status" value="1"/>
</dbReference>
<evidence type="ECO:0000256" key="3">
    <source>
        <dbReference type="ARBA" id="ARBA00022741"/>
    </source>
</evidence>
<evidence type="ECO:0000313" key="9">
    <source>
        <dbReference type="Proteomes" id="UP001377337"/>
    </source>
</evidence>
<keyword evidence="2 6" id="KW-0808">Transferase</keyword>
<dbReference type="Proteomes" id="UP001377337">
    <property type="component" value="Chromosome"/>
</dbReference>
<evidence type="ECO:0000313" key="8">
    <source>
        <dbReference type="EMBL" id="WXB95705.1"/>
    </source>
</evidence>
<dbReference type="InterPro" id="IPR011611">
    <property type="entry name" value="PfkB_dom"/>
</dbReference>
<evidence type="ECO:0000256" key="6">
    <source>
        <dbReference type="PIRNR" id="PIRNR000535"/>
    </source>
</evidence>
<comment type="catalytic activity">
    <reaction evidence="6">
        <text>D-tagatofuranose 6-phosphate + ATP = D-tagatofuranose 1,6-bisphosphate + ADP + H(+)</text>
        <dbReference type="Rhea" id="RHEA:12420"/>
        <dbReference type="ChEBI" id="CHEBI:15378"/>
        <dbReference type="ChEBI" id="CHEBI:30616"/>
        <dbReference type="ChEBI" id="CHEBI:58694"/>
        <dbReference type="ChEBI" id="CHEBI:58695"/>
        <dbReference type="ChEBI" id="CHEBI:456216"/>
        <dbReference type="EC" id="2.7.1.144"/>
    </reaction>
</comment>
<comment type="similarity">
    <text evidence="1">Belongs to the carbohydrate kinase pfkB family.</text>
</comment>
<evidence type="ECO:0000256" key="5">
    <source>
        <dbReference type="ARBA" id="ARBA00022840"/>
    </source>
</evidence>
<dbReference type="EMBL" id="CP147407">
    <property type="protein sequence ID" value="WXB95705.1"/>
    <property type="molecule type" value="Genomic_DNA"/>
</dbReference>
<evidence type="ECO:0000256" key="1">
    <source>
        <dbReference type="ARBA" id="ARBA00005380"/>
    </source>
</evidence>
<comment type="similarity">
    <text evidence="6">Belongs to the carbohydrate kinase PfkB family. LacC subfamily.</text>
</comment>
<sequence length="313" mass="33475">MITTITLNAAADLTYLIPGFRKNEINRIQQVFKEPGGKGINAAKVLHALQIPVTAAGFAGGENGRFIIDALLRRSIDSRFTEIEDESRACHSIADPGCAGIQTELLEKGPEITPAEWHRFLEKDLTELAAESQYVLFSGSLPGGLNEDSYIEAAERAAAKGARIIFDTGGKELEKALQTKPFLIKPNLGELGSLFGRDYNAIDVKEIAKDVKAASDAGANAVALTLGSRGSIFHSKGITLFATAPKVHAVNPTGCGDAFLAGFTAALYKGRCWKEAIISGTAAGAANAMEWTAGTVRIENYEHIKHTVQVYNL</sequence>
<dbReference type="SUPFAM" id="SSF53613">
    <property type="entry name" value="Ribokinase-like"/>
    <property type="match status" value="1"/>
</dbReference>
<dbReference type="CDD" id="cd01164">
    <property type="entry name" value="FruK_PfkB_like"/>
    <property type="match status" value="1"/>
</dbReference>
<keyword evidence="5 6" id="KW-0067">ATP-binding</keyword>
<keyword evidence="4" id="KW-0418">Kinase</keyword>
<comment type="pathway">
    <text evidence="6">Carbohydrate metabolism; D-tagatose 6-phosphate degradation; D-glyceraldehyde 3-phosphate and glycerone phosphate from D-tagatose 6-phosphate: step 1/2.</text>
</comment>
<dbReference type="Pfam" id="PF00294">
    <property type="entry name" value="PfkB"/>
    <property type="match status" value="1"/>
</dbReference>
<organism evidence="8 9">
    <name type="scientific">Metabacillus sediminis</name>
    <dbReference type="NCBI Taxonomy" id="3117746"/>
    <lineage>
        <taxon>Bacteria</taxon>
        <taxon>Bacillati</taxon>
        <taxon>Bacillota</taxon>
        <taxon>Bacilli</taxon>
        <taxon>Bacillales</taxon>
        <taxon>Bacillaceae</taxon>
        <taxon>Metabacillus</taxon>
    </lineage>
</organism>
<evidence type="ECO:0000259" key="7">
    <source>
        <dbReference type="Pfam" id="PF00294"/>
    </source>
</evidence>
<accession>A0ABZ2NEN1</accession>
<dbReference type="NCBIfam" id="TIGR03168">
    <property type="entry name" value="1-PFK"/>
    <property type="match status" value="1"/>
</dbReference>
<dbReference type="PANTHER" id="PTHR46566:SF2">
    <property type="entry name" value="ATP-DEPENDENT 6-PHOSPHOFRUCTOKINASE ISOZYME 2"/>
    <property type="match status" value="1"/>
</dbReference>
<dbReference type="PIRSF" id="PIRSF000535">
    <property type="entry name" value="1PFK/6PFK/LacC"/>
    <property type="match status" value="1"/>
</dbReference>